<dbReference type="RefSeq" id="WP_284314516.1">
    <property type="nucleotide sequence ID" value="NZ_BSPC01000050.1"/>
</dbReference>
<dbReference type="SUPFAM" id="SSF51905">
    <property type="entry name" value="FAD/NAD(P)-binding domain"/>
    <property type="match status" value="1"/>
</dbReference>
<evidence type="ECO:0000259" key="3">
    <source>
        <dbReference type="Pfam" id="PF01494"/>
    </source>
</evidence>
<dbReference type="PANTHER" id="PTHR13789:SF309">
    <property type="entry name" value="PUTATIVE (AFU_ORTHOLOGUE AFUA_6G14510)-RELATED"/>
    <property type="match status" value="1"/>
</dbReference>
<evidence type="ECO:0000256" key="1">
    <source>
        <dbReference type="ARBA" id="ARBA00023002"/>
    </source>
</evidence>
<gene>
    <name evidence="4" type="ORF">GCM10007874_44950</name>
</gene>
<dbReference type="EMBL" id="BSPC01000050">
    <property type="protein sequence ID" value="GLS21478.1"/>
    <property type="molecule type" value="Genomic_DNA"/>
</dbReference>
<dbReference type="InterPro" id="IPR036188">
    <property type="entry name" value="FAD/NAD-bd_sf"/>
</dbReference>
<protein>
    <submittedName>
        <fullName evidence="4">Monooxygenase</fullName>
    </submittedName>
</protein>
<reference evidence="5" key="1">
    <citation type="journal article" date="2019" name="Int. J. Syst. Evol. Microbiol.">
        <title>The Global Catalogue of Microorganisms (GCM) 10K type strain sequencing project: providing services to taxonomists for standard genome sequencing and annotation.</title>
        <authorList>
            <consortium name="The Broad Institute Genomics Platform"/>
            <consortium name="The Broad Institute Genome Sequencing Center for Infectious Disease"/>
            <person name="Wu L."/>
            <person name="Ma J."/>
        </authorList>
    </citation>
    <scope>NUCLEOTIDE SEQUENCE [LARGE SCALE GENOMIC DNA]</scope>
    <source>
        <strain evidence="5">NBRC 101365</strain>
    </source>
</reference>
<dbReference type="InterPro" id="IPR002938">
    <property type="entry name" value="FAD-bd"/>
</dbReference>
<dbReference type="Proteomes" id="UP001156882">
    <property type="component" value="Unassembled WGS sequence"/>
</dbReference>
<name>A0ABQ6CMF2_9HYPH</name>
<keyword evidence="5" id="KW-1185">Reference proteome</keyword>
<keyword evidence="1" id="KW-0560">Oxidoreductase</keyword>
<dbReference type="PRINTS" id="PR00420">
    <property type="entry name" value="RNGMNOXGNASE"/>
</dbReference>
<dbReference type="InterPro" id="IPR050493">
    <property type="entry name" value="FAD-dep_Monooxygenase_BioMet"/>
</dbReference>
<evidence type="ECO:0000256" key="2">
    <source>
        <dbReference type="ARBA" id="ARBA00023033"/>
    </source>
</evidence>
<comment type="caution">
    <text evidence="4">The sequence shown here is derived from an EMBL/GenBank/DDBJ whole genome shotgun (WGS) entry which is preliminary data.</text>
</comment>
<evidence type="ECO:0000313" key="5">
    <source>
        <dbReference type="Proteomes" id="UP001156882"/>
    </source>
</evidence>
<organism evidence="4 5">
    <name type="scientific">Labrys miyagiensis</name>
    <dbReference type="NCBI Taxonomy" id="346912"/>
    <lineage>
        <taxon>Bacteria</taxon>
        <taxon>Pseudomonadati</taxon>
        <taxon>Pseudomonadota</taxon>
        <taxon>Alphaproteobacteria</taxon>
        <taxon>Hyphomicrobiales</taxon>
        <taxon>Xanthobacteraceae</taxon>
        <taxon>Labrys</taxon>
    </lineage>
</organism>
<feature type="domain" description="FAD-binding" evidence="3">
    <location>
        <begin position="6"/>
        <end position="340"/>
    </location>
</feature>
<dbReference type="Gene3D" id="3.50.50.60">
    <property type="entry name" value="FAD/NAD(P)-binding domain"/>
    <property type="match status" value="1"/>
</dbReference>
<dbReference type="GO" id="GO:0004497">
    <property type="term" value="F:monooxygenase activity"/>
    <property type="evidence" value="ECO:0007669"/>
    <property type="project" value="UniProtKB-KW"/>
</dbReference>
<accession>A0ABQ6CMF2</accession>
<dbReference type="Pfam" id="PF01494">
    <property type="entry name" value="FAD_binding_3"/>
    <property type="match status" value="1"/>
</dbReference>
<keyword evidence="2 4" id="KW-0503">Monooxygenase</keyword>
<evidence type="ECO:0000313" key="4">
    <source>
        <dbReference type="EMBL" id="GLS21478.1"/>
    </source>
</evidence>
<proteinExistence type="predicted"/>
<dbReference type="PANTHER" id="PTHR13789">
    <property type="entry name" value="MONOOXYGENASE"/>
    <property type="match status" value="1"/>
</dbReference>
<sequence length="379" mass="42081">MPDSPKVIIIGGGIGGLSIANALTQIGMEWEIHERSPQIGVGGTGLTLWPNALRALGRLGLDERVIALADPLELGEIYDWRHRHLKSVPLHRVHEHSGLPLLCMRRVDLYSELLRPLDPARIHVGSRCMAYQRATEGAVLSFEDGTTRTADVVVAADGVRSHLRDAMIELDPLRYVGWMTWRGVAKLDPGTFPRRRYREFFGRGSRFGVFWIRDDYVYWYGTLNSAVHDRPAIDPAHQAEALSHFADWPELARVVISATKPDDLVRTGVYDSLPLPRWTDGAMALLGDAAHPMTPDLGQGACQAMEDALALAQCLKDSQNIPAALHSYQSIGLARTSPLVARSRKVGKIRQWERPAAAALRNTIMRLMPQSAILKLFET</sequence>